<organism evidence="7 8">
    <name type="scientific">Globodera rostochiensis</name>
    <name type="common">Golden nematode worm</name>
    <name type="synonym">Heterodera rostochiensis</name>
    <dbReference type="NCBI Taxonomy" id="31243"/>
    <lineage>
        <taxon>Eukaryota</taxon>
        <taxon>Metazoa</taxon>
        <taxon>Ecdysozoa</taxon>
        <taxon>Nematoda</taxon>
        <taxon>Chromadorea</taxon>
        <taxon>Rhabditida</taxon>
        <taxon>Tylenchina</taxon>
        <taxon>Tylenchomorpha</taxon>
        <taxon>Tylenchoidea</taxon>
        <taxon>Heteroderidae</taxon>
        <taxon>Heteroderinae</taxon>
        <taxon>Globodera</taxon>
    </lineage>
</organism>
<dbReference type="Gene3D" id="1.20.1070.10">
    <property type="entry name" value="Rhodopsin 7-helix transmembrane proteins"/>
    <property type="match status" value="1"/>
</dbReference>
<feature type="transmembrane region" description="Helical" evidence="6">
    <location>
        <begin position="206"/>
        <end position="231"/>
    </location>
</feature>
<protein>
    <recommendedName>
        <fullName evidence="6">Serpentine receptor class gamma</fullName>
    </recommendedName>
</protein>
<feature type="transmembrane region" description="Helical" evidence="6">
    <location>
        <begin position="58"/>
        <end position="78"/>
    </location>
</feature>
<proteinExistence type="inferred from homology"/>
<evidence type="ECO:0000256" key="5">
    <source>
        <dbReference type="ARBA" id="ARBA00023136"/>
    </source>
</evidence>
<dbReference type="Pfam" id="PF02118">
    <property type="entry name" value="Srg"/>
    <property type="match status" value="1"/>
</dbReference>
<reference evidence="8" key="1">
    <citation type="submission" date="2022-11" db="UniProtKB">
        <authorList>
            <consortium name="WormBaseParasite"/>
        </authorList>
    </citation>
    <scope>IDENTIFICATION</scope>
</reference>
<dbReference type="PANTHER" id="PTHR31552:SF8">
    <property type="entry name" value="SERPENTINE RECEPTOR CLASS GAMMA"/>
    <property type="match status" value="1"/>
</dbReference>
<name>A0A914H5E2_GLORO</name>
<feature type="transmembrane region" description="Helical" evidence="6">
    <location>
        <begin position="387"/>
        <end position="409"/>
    </location>
</feature>
<keyword evidence="3 6" id="KW-0812">Transmembrane</keyword>
<keyword evidence="5 6" id="KW-0472">Membrane</keyword>
<accession>A0A914H5E2</accession>
<feature type="transmembrane region" description="Helical" evidence="6">
    <location>
        <begin position="300"/>
        <end position="330"/>
    </location>
</feature>
<sequence>MLFFPFVYCIDIFICYYPPTDHLYLEDQSVADILALNITDHIALTGHSFNDWKQTMGFYYIIIACTIAYIIIITLAFLMDKFLQGRLKLGASSAQTVKMVEMNKQISRNLIIQMGLASVLQHAYEYSDVLTVCFESNCVNLIPSMALYIAEIVTIVRHKKFHNSFYALFVMRAIPDLVYVLDSFYCQRLPSIIGSLLYPIYSQLPTWFYAISLFFTGHTFQANNLVTIFILFNRLTAIIMPMKHEKLWRKLLPLLTIFVLCVPILTCWPVLKLDGIILLNNPNSTTDQSFVMYEAGDAPYISYITYISTVFSAIFMIICVLINICTFVAYKLHMKKANTNENNFTDIKKKLLVYALATFLGHALVASLFLIILITNIDDPKTKTMLYVYYTLIMDIGTVLLSSCLLLWASGTFRQQLLKDFGIIRINNQDAYKSTGNLIRHLDNKHNPSSTDKDGTGLHTPEKRARIHSGGSPTIHDCFMRSVNGNNFDDLERKLLIYAVATFLGHAFVASLLLILIITNIDDPKTKTMLYVYYTLIMDTVNANVQQDIIANMRNRPCISYN</sequence>
<feature type="transmembrane region" description="Helical" evidence="6">
    <location>
        <begin position="251"/>
        <end position="271"/>
    </location>
</feature>
<feature type="transmembrane region" description="Helical" evidence="6">
    <location>
        <begin position="351"/>
        <end position="375"/>
    </location>
</feature>
<dbReference type="GO" id="GO:0004888">
    <property type="term" value="F:transmembrane signaling receptor activity"/>
    <property type="evidence" value="ECO:0007669"/>
    <property type="project" value="InterPro"/>
</dbReference>
<keyword evidence="7" id="KW-1185">Reference proteome</keyword>
<evidence type="ECO:0000256" key="6">
    <source>
        <dbReference type="RuleBase" id="RU280813"/>
    </source>
</evidence>
<evidence type="ECO:0000256" key="4">
    <source>
        <dbReference type="ARBA" id="ARBA00022989"/>
    </source>
</evidence>
<comment type="subcellular location">
    <subcellularLocation>
        <location evidence="1">Membrane</location>
        <topology evidence="1">Multi-pass membrane protein</topology>
    </subcellularLocation>
</comment>
<dbReference type="GO" id="GO:0007606">
    <property type="term" value="P:sensory perception of chemical stimulus"/>
    <property type="evidence" value="ECO:0007669"/>
    <property type="project" value="UniProtKB-UniRule"/>
</dbReference>
<evidence type="ECO:0000313" key="8">
    <source>
        <dbReference type="WBParaSite" id="Gr19_v10_g13827.t2"/>
    </source>
</evidence>
<evidence type="ECO:0000313" key="7">
    <source>
        <dbReference type="Proteomes" id="UP000887572"/>
    </source>
</evidence>
<feature type="transmembrane region" description="Helical" evidence="6">
    <location>
        <begin position="165"/>
        <end position="186"/>
    </location>
</feature>
<dbReference type="Proteomes" id="UP000887572">
    <property type="component" value="Unplaced"/>
</dbReference>
<evidence type="ECO:0000256" key="2">
    <source>
        <dbReference type="ARBA" id="ARBA00005692"/>
    </source>
</evidence>
<dbReference type="InterPro" id="IPR000609">
    <property type="entry name" value="7TM_GPCR_serpentine_rcpt_Srg"/>
</dbReference>
<dbReference type="SUPFAM" id="SSF81321">
    <property type="entry name" value="Family A G protein-coupled receptor-like"/>
    <property type="match status" value="1"/>
</dbReference>
<comment type="similarity">
    <text evidence="2 6">Belongs to the nematode receptor-like protein srg family.</text>
</comment>
<dbReference type="WBParaSite" id="Gr19_v10_g13827.t2">
    <property type="protein sequence ID" value="Gr19_v10_g13827.t2"/>
    <property type="gene ID" value="Gr19_v10_g13827"/>
</dbReference>
<evidence type="ECO:0000256" key="1">
    <source>
        <dbReference type="ARBA" id="ARBA00004141"/>
    </source>
</evidence>
<dbReference type="GO" id="GO:0016020">
    <property type="term" value="C:membrane"/>
    <property type="evidence" value="ECO:0007669"/>
    <property type="project" value="UniProtKB-SubCell"/>
</dbReference>
<evidence type="ECO:0000256" key="3">
    <source>
        <dbReference type="ARBA" id="ARBA00022692"/>
    </source>
</evidence>
<dbReference type="AlphaFoldDB" id="A0A914H5E2"/>
<feature type="transmembrane region" description="Helical" evidence="6">
    <location>
        <begin position="495"/>
        <end position="518"/>
    </location>
</feature>
<comment type="caution">
    <text evidence="6">Lacks conserved residue(s) required for the propagation of feature annotation.</text>
</comment>
<dbReference type="PANTHER" id="PTHR31552">
    <property type="entry name" value="SERPENTINE RECEPTOR CLASS GAMMA"/>
    <property type="match status" value="1"/>
</dbReference>
<keyword evidence="4 6" id="KW-1133">Transmembrane helix</keyword>